<dbReference type="InterPro" id="IPR011529">
    <property type="entry name" value="Glu_5kinase"/>
</dbReference>
<dbReference type="InterPro" id="IPR041739">
    <property type="entry name" value="G5K_ProB"/>
</dbReference>
<evidence type="ECO:0000259" key="9">
    <source>
        <dbReference type="Pfam" id="PF00696"/>
    </source>
</evidence>
<feature type="binding site" evidence="8">
    <location>
        <position position="144"/>
    </location>
    <ligand>
        <name>substrate</name>
    </ligand>
</feature>
<gene>
    <name evidence="8 10" type="primary">proB</name>
    <name evidence="10" type="ORF">ACJDT4_17385</name>
</gene>
<comment type="catalytic activity">
    <reaction evidence="8">
        <text>L-glutamate + ATP = L-glutamyl 5-phosphate + ADP</text>
        <dbReference type="Rhea" id="RHEA:14877"/>
        <dbReference type="ChEBI" id="CHEBI:29985"/>
        <dbReference type="ChEBI" id="CHEBI:30616"/>
        <dbReference type="ChEBI" id="CHEBI:58274"/>
        <dbReference type="ChEBI" id="CHEBI:456216"/>
        <dbReference type="EC" id="2.7.2.11"/>
    </reaction>
</comment>
<keyword evidence="4 8" id="KW-0808">Transferase</keyword>
<evidence type="ECO:0000256" key="4">
    <source>
        <dbReference type="ARBA" id="ARBA00022679"/>
    </source>
</evidence>
<feature type="binding site" evidence="8">
    <location>
        <begin position="176"/>
        <end position="177"/>
    </location>
    <ligand>
        <name>ATP</name>
        <dbReference type="ChEBI" id="CHEBI:30616"/>
    </ligand>
</feature>
<dbReference type="PANTHER" id="PTHR43654">
    <property type="entry name" value="GLUTAMATE 5-KINASE"/>
    <property type="match status" value="1"/>
</dbReference>
<keyword evidence="5 8" id="KW-0547">Nucleotide-binding</keyword>
<evidence type="ECO:0000256" key="1">
    <source>
        <dbReference type="ARBA" id="ARBA00022490"/>
    </source>
</evidence>
<name>A0ABW8THZ6_9CLOT</name>
<dbReference type="EMBL" id="JBJIAA010000015">
    <property type="protein sequence ID" value="MFL0252189.1"/>
    <property type="molecule type" value="Genomic_DNA"/>
</dbReference>
<dbReference type="PANTHER" id="PTHR43654:SF1">
    <property type="entry name" value="ISOPENTENYL PHOSPHATE KINASE"/>
    <property type="match status" value="1"/>
</dbReference>
<proteinExistence type="inferred from homology"/>
<evidence type="ECO:0000313" key="10">
    <source>
        <dbReference type="EMBL" id="MFL0252189.1"/>
    </source>
</evidence>
<keyword evidence="3 8" id="KW-0641">Proline biosynthesis</keyword>
<comment type="caution">
    <text evidence="10">The sequence shown here is derived from an EMBL/GenBank/DDBJ whole genome shotgun (WGS) entry which is preliminary data.</text>
</comment>
<dbReference type="GO" id="GO:0004349">
    <property type="term" value="F:glutamate 5-kinase activity"/>
    <property type="evidence" value="ECO:0007669"/>
    <property type="project" value="UniProtKB-EC"/>
</dbReference>
<protein>
    <recommendedName>
        <fullName evidence="8">Glutamate 5-kinase</fullName>
        <ecNumber evidence="8">2.7.2.11</ecNumber>
    </recommendedName>
    <alternativeName>
        <fullName evidence="8">Gamma-glutamyl kinase</fullName>
        <shortName evidence="8">GK</shortName>
    </alternativeName>
</protein>
<comment type="subcellular location">
    <subcellularLocation>
        <location evidence="8">Cytoplasm</location>
    </subcellularLocation>
</comment>
<sequence length="267" mass="29103">MNNRENHLGKVRKVVIKVGSSTITHPNGLLNIYRIEHLVRQISDLNNRGLGVVLVTSGAIGAGFRKLGFNEKPKSIPEKQAAAAVGQGILMHTYEKFFSEYGQTVAQILINREDIFNEERFENAQNTFSELLKKGIIPIVNENDATIVEEIKFGDNDTLSAHVASLIGADLLILLSDIDGLYNCNPRTNENAFLINEVDEITTDIEHSAEGAGSDLGTGGMFTKIQAAKIAIEAGASMIIANGEAQNVVVDILNYKNIGTLFISHRN</sequence>
<keyword evidence="1 8" id="KW-0963">Cytoplasm</keyword>
<organism evidence="10 11">
    <name type="scientific">Clostridium neuense</name>
    <dbReference type="NCBI Taxonomy" id="1728934"/>
    <lineage>
        <taxon>Bacteria</taxon>
        <taxon>Bacillati</taxon>
        <taxon>Bacillota</taxon>
        <taxon>Clostridia</taxon>
        <taxon>Eubacteriales</taxon>
        <taxon>Clostridiaceae</taxon>
        <taxon>Clostridium</taxon>
    </lineage>
</organism>
<keyword evidence="11" id="KW-1185">Reference proteome</keyword>
<evidence type="ECO:0000256" key="7">
    <source>
        <dbReference type="ARBA" id="ARBA00022840"/>
    </source>
</evidence>
<evidence type="ECO:0000256" key="6">
    <source>
        <dbReference type="ARBA" id="ARBA00022777"/>
    </source>
</evidence>
<dbReference type="InterPro" id="IPR005715">
    <property type="entry name" value="Glu_5kinase/COase_Synthase"/>
</dbReference>
<dbReference type="InterPro" id="IPR001057">
    <property type="entry name" value="Glu/AcGlu_kinase"/>
</dbReference>
<comment type="similarity">
    <text evidence="8">Belongs to the glutamate 5-kinase family.</text>
</comment>
<keyword evidence="6 8" id="KW-0418">Kinase</keyword>
<dbReference type="CDD" id="cd04242">
    <property type="entry name" value="AAK_G5K_ProB"/>
    <property type="match status" value="1"/>
</dbReference>
<dbReference type="Pfam" id="PF00696">
    <property type="entry name" value="AA_kinase"/>
    <property type="match status" value="1"/>
</dbReference>
<reference evidence="10 11" key="1">
    <citation type="submission" date="2024-11" db="EMBL/GenBank/DDBJ databases">
        <authorList>
            <person name="Heng Y.C."/>
            <person name="Lim A.C.H."/>
            <person name="Lee J.K.Y."/>
            <person name="Kittelmann S."/>
        </authorList>
    </citation>
    <scope>NUCLEOTIDE SEQUENCE [LARGE SCALE GENOMIC DNA]</scope>
    <source>
        <strain evidence="10 11">WILCCON 0114</strain>
    </source>
</reference>
<dbReference type="NCBIfam" id="TIGR01027">
    <property type="entry name" value="proB"/>
    <property type="match status" value="1"/>
</dbReference>
<evidence type="ECO:0000256" key="8">
    <source>
        <dbReference type="HAMAP-Rule" id="MF_00456"/>
    </source>
</evidence>
<feature type="binding site" evidence="8">
    <location>
        <position position="57"/>
    </location>
    <ligand>
        <name>substrate</name>
    </ligand>
</feature>
<evidence type="ECO:0000256" key="5">
    <source>
        <dbReference type="ARBA" id="ARBA00022741"/>
    </source>
</evidence>
<keyword evidence="2 8" id="KW-0028">Amino-acid biosynthesis</keyword>
<feature type="binding site" evidence="8">
    <location>
        <position position="156"/>
    </location>
    <ligand>
        <name>substrate</name>
    </ligand>
</feature>
<dbReference type="InterPro" id="IPR036393">
    <property type="entry name" value="AceGlu_kinase-like_sf"/>
</dbReference>
<dbReference type="PIRSF" id="PIRSF000729">
    <property type="entry name" value="GK"/>
    <property type="match status" value="1"/>
</dbReference>
<evidence type="ECO:0000256" key="2">
    <source>
        <dbReference type="ARBA" id="ARBA00022605"/>
    </source>
</evidence>
<dbReference type="PROSITE" id="PS00902">
    <property type="entry name" value="GLUTAMATE_5_KINASE"/>
    <property type="match status" value="1"/>
</dbReference>
<comment type="function">
    <text evidence="8">Catalyzes the transfer of a phosphate group to glutamate to form L-glutamate 5-phosphate.</text>
</comment>
<accession>A0ABW8THZ6</accession>
<feature type="binding site" evidence="8">
    <location>
        <begin position="218"/>
        <end position="224"/>
    </location>
    <ligand>
        <name>ATP</name>
        <dbReference type="ChEBI" id="CHEBI:30616"/>
    </ligand>
</feature>
<dbReference type="PRINTS" id="PR00474">
    <property type="entry name" value="GLU5KINASE"/>
</dbReference>
<dbReference type="SUPFAM" id="SSF53633">
    <property type="entry name" value="Carbamate kinase-like"/>
    <property type="match status" value="1"/>
</dbReference>
<keyword evidence="7 8" id="KW-0067">ATP-binding</keyword>
<dbReference type="EC" id="2.7.2.11" evidence="8"/>
<evidence type="ECO:0000256" key="3">
    <source>
        <dbReference type="ARBA" id="ARBA00022650"/>
    </source>
</evidence>
<feature type="binding site" evidence="8">
    <location>
        <position position="17"/>
    </location>
    <ligand>
        <name>ATP</name>
        <dbReference type="ChEBI" id="CHEBI:30616"/>
    </ligand>
</feature>
<comment type="pathway">
    <text evidence="8">Amino-acid biosynthesis; L-proline biosynthesis; L-glutamate 5-semialdehyde from L-glutamate: step 1/2.</text>
</comment>
<dbReference type="Gene3D" id="3.40.1160.10">
    <property type="entry name" value="Acetylglutamate kinase-like"/>
    <property type="match status" value="1"/>
</dbReference>
<evidence type="ECO:0000313" key="11">
    <source>
        <dbReference type="Proteomes" id="UP001623592"/>
    </source>
</evidence>
<dbReference type="HAMAP" id="MF_00456">
    <property type="entry name" value="ProB"/>
    <property type="match status" value="1"/>
</dbReference>
<feature type="domain" description="Aspartate/glutamate/uridylate kinase" evidence="9">
    <location>
        <begin position="13"/>
        <end position="242"/>
    </location>
</feature>
<dbReference type="RefSeq" id="WP_406788836.1">
    <property type="nucleotide sequence ID" value="NZ_JBJIAA010000015.1"/>
</dbReference>
<dbReference type="Proteomes" id="UP001623592">
    <property type="component" value="Unassembled WGS sequence"/>
</dbReference>
<dbReference type="InterPro" id="IPR019797">
    <property type="entry name" value="Glutamate_5-kinase_CS"/>
</dbReference>
<dbReference type="InterPro" id="IPR001048">
    <property type="entry name" value="Asp/Glu/Uridylate_kinase"/>
</dbReference>